<name>A0AAV7T2C5_PLEWA</name>
<protein>
    <submittedName>
        <fullName evidence="2">Uncharacterized protein</fullName>
    </submittedName>
</protein>
<dbReference type="EMBL" id="JANPWB010000007">
    <property type="protein sequence ID" value="KAJ1170231.1"/>
    <property type="molecule type" value="Genomic_DNA"/>
</dbReference>
<accession>A0AAV7T2C5</accession>
<dbReference type="AlphaFoldDB" id="A0AAV7T2C5"/>
<dbReference type="Proteomes" id="UP001066276">
    <property type="component" value="Chromosome 4_1"/>
</dbReference>
<sequence length="166" mass="18254">MHQSEDGGWEPWHSPVTERPAAREKKGALTEVLHGAAVRKTYSELLEVSGCLNNTAHSANMHTRADRAGALPARLIRQQSSSGAVPSIRAQSGLVVAKLLITRKWWAPEPLTYEAWAHSFSVWASAEYTALRCEDALGMPRYPLAAQWELILGDLSAPLARESDQL</sequence>
<organism evidence="2 3">
    <name type="scientific">Pleurodeles waltl</name>
    <name type="common">Iberian ribbed newt</name>
    <dbReference type="NCBI Taxonomy" id="8319"/>
    <lineage>
        <taxon>Eukaryota</taxon>
        <taxon>Metazoa</taxon>
        <taxon>Chordata</taxon>
        <taxon>Craniata</taxon>
        <taxon>Vertebrata</taxon>
        <taxon>Euteleostomi</taxon>
        <taxon>Amphibia</taxon>
        <taxon>Batrachia</taxon>
        <taxon>Caudata</taxon>
        <taxon>Salamandroidea</taxon>
        <taxon>Salamandridae</taxon>
        <taxon>Pleurodelinae</taxon>
        <taxon>Pleurodeles</taxon>
    </lineage>
</organism>
<reference evidence="2" key="1">
    <citation type="journal article" date="2022" name="bioRxiv">
        <title>Sequencing and chromosome-scale assembly of the giantPleurodeles waltlgenome.</title>
        <authorList>
            <person name="Brown T."/>
            <person name="Elewa A."/>
            <person name="Iarovenko S."/>
            <person name="Subramanian E."/>
            <person name="Araus A.J."/>
            <person name="Petzold A."/>
            <person name="Susuki M."/>
            <person name="Suzuki K.-i.T."/>
            <person name="Hayashi T."/>
            <person name="Toyoda A."/>
            <person name="Oliveira C."/>
            <person name="Osipova E."/>
            <person name="Leigh N.D."/>
            <person name="Simon A."/>
            <person name="Yun M.H."/>
        </authorList>
    </citation>
    <scope>NUCLEOTIDE SEQUENCE</scope>
    <source>
        <strain evidence="2">20211129_DDA</strain>
        <tissue evidence="2">Liver</tissue>
    </source>
</reference>
<proteinExistence type="predicted"/>
<evidence type="ECO:0000313" key="3">
    <source>
        <dbReference type="Proteomes" id="UP001066276"/>
    </source>
</evidence>
<evidence type="ECO:0000256" key="1">
    <source>
        <dbReference type="SAM" id="MobiDB-lite"/>
    </source>
</evidence>
<feature type="region of interest" description="Disordered" evidence="1">
    <location>
        <begin position="1"/>
        <end position="25"/>
    </location>
</feature>
<keyword evidence="3" id="KW-1185">Reference proteome</keyword>
<gene>
    <name evidence="2" type="ORF">NDU88_002112</name>
</gene>
<comment type="caution">
    <text evidence="2">The sequence shown here is derived from an EMBL/GenBank/DDBJ whole genome shotgun (WGS) entry which is preliminary data.</text>
</comment>
<evidence type="ECO:0000313" key="2">
    <source>
        <dbReference type="EMBL" id="KAJ1170231.1"/>
    </source>
</evidence>